<dbReference type="Gene3D" id="3.10.129.10">
    <property type="entry name" value="Hotdog Thioesterase"/>
    <property type="match status" value="1"/>
</dbReference>
<organism evidence="2 3">
    <name type="scientific">Tothia fuscella</name>
    <dbReference type="NCBI Taxonomy" id="1048955"/>
    <lineage>
        <taxon>Eukaryota</taxon>
        <taxon>Fungi</taxon>
        <taxon>Dikarya</taxon>
        <taxon>Ascomycota</taxon>
        <taxon>Pezizomycotina</taxon>
        <taxon>Dothideomycetes</taxon>
        <taxon>Pleosporomycetidae</taxon>
        <taxon>Venturiales</taxon>
        <taxon>Cylindrosympodiaceae</taxon>
        <taxon>Tothia</taxon>
    </lineage>
</organism>
<dbReference type="Pfam" id="PF03061">
    <property type="entry name" value="4HBT"/>
    <property type="match status" value="1"/>
</dbReference>
<dbReference type="SUPFAM" id="SSF54637">
    <property type="entry name" value="Thioesterase/thiol ester dehydrase-isomerase"/>
    <property type="match status" value="1"/>
</dbReference>
<comment type="caution">
    <text evidence="2">The sequence shown here is derived from an EMBL/GenBank/DDBJ whole genome shotgun (WGS) entry which is preliminary data.</text>
</comment>
<protein>
    <submittedName>
        <fullName evidence="2">Thioesterase/thiol ester dehydrase-isomerase</fullName>
    </submittedName>
</protein>
<dbReference type="AlphaFoldDB" id="A0A9P4NRG8"/>
<gene>
    <name evidence="2" type="ORF">EJ08DRAFT_589798</name>
</gene>
<keyword evidence="3" id="KW-1185">Reference proteome</keyword>
<dbReference type="CDD" id="cd03443">
    <property type="entry name" value="PaaI_thioesterase"/>
    <property type="match status" value="1"/>
</dbReference>
<evidence type="ECO:0000313" key="3">
    <source>
        <dbReference type="Proteomes" id="UP000800235"/>
    </source>
</evidence>
<feature type="domain" description="Thioesterase" evidence="1">
    <location>
        <begin position="100"/>
        <end position="171"/>
    </location>
</feature>
<reference evidence="2" key="1">
    <citation type="journal article" date="2020" name="Stud. Mycol.">
        <title>101 Dothideomycetes genomes: a test case for predicting lifestyles and emergence of pathogens.</title>
        <authorList>
            <person name="Haridas S."/>
            <person name="Albert R."/>
            <person name="Binder M."/>
            <person name="Bloem J."/>
            <person name="Labutti K."/>
            <person name="Salamov A."/>
            <person name="Andreopoulos B."/>
            <person name="Baker S."/>
            <person name="Barry K."/>
            <person name="Bills G."/>
            <person name="Bluhm B."/>
            <person name="Cannon C."/>
            <person name="Castanera R."/>
            <person name="Culley D."/>
            <person name="Daum C."/>
            <person name="Ezra D."/>
            <person name="Gonzalez J."/>
            <person name="Henrissat B."/>
            <person name="Kuo A."/>
            <person name="Liang C."/>
            <person name="Lipzen A."/>
            <person name="Lutzoni F."/>
            <person name="Magnuson J."/>
            <person name="Mondo S."/>
            <person name="Nolan M."/>
            <person name="Ohm R."/>
            <person name="Pangilinan J."/>
            <person name="Park H.-J."/>
            <person name="Ramirez L."/>
            <person name="Alfaro M."/>
            <person name="Sun H."/>
            <person name="Tritt A."/>
            <person name="Yoshinaga Y."/>
            <person name="Zwiers L.-H."/>
            <person name="Turgeon B."/>
            <person name="Goodwin S."/>
            <person name="Spatafora J."/>
            <person name="Crous P."/>
            <person name="Grigoriev I."/>
        </authorList>
    </citation>
    <scope>NUCLEOTIDE SEQUENCE</scope>
    <source>
        <strain evidence="2">CBS 130266</strain>
    </source>
</reference>
<dbReference type="Proteomes" id="UP000800235">
    <property type="component" value="Unassembled WGS sequence"/>
</dbReference>
<name>A0A9P4NRG8_9PEZI</name>
<dbReference type="EMBL" id="MU007042">
    <property type="protein sequence ID" value="KAF2429974.1"/>
    <property type="molecule type" value="Genomic_DNA"/>
</dbReference>
<accession>A0A9P4NRG8</accession>
<dbReference type="PANTHER" id="PTHR47260:SF3">
    <property type="entry name" value="THIOESTERASE FAMILY PROTEIN (AFU_ORTHOLOGUE AFUA_7G03960)"/>
    <property type="match status" value="1"/>
</dbReference>
<sequence>MRDIEKKAEVSQQTIEHFKSIPWVAQYLADESFKPFYQSRVVTHGGEGHTLTGKTWHTDDTIKELLSTYRQPSRNSIDEEVRGEVRRFYTFGKGLNAHPGLLHGGVIATLLDSTLGSAVGMSDPDGGRTMFTVQLNVAYRNPVRTPGTIMITSWVTKREGRKVWVSGRIEGGNGEIHAEGEGLWLAQKAKI</sequence>
<evidence type="ECO:0000259" key="1">
    <source>
        <dbReference type="Pfam" id="PF03061"/>
    </source>
</evidence>
<dbReference type="OrthoDB" id="506431at2759"/>
<dbReference type="InterPro" id="IPR052061">
    <property type="entry name" value="PTE-AB_protein"/>
</dbReference>
<evidence type="ECO:0000313" key="2">
    <source>
        <dbReference type="EMBL" id="KAF2429974.1"/>
    </source>
</evidence>
<proteinExistence type="predicted"/>
<dbReference type="InterPro" id="IPR006683">
    <property type="entry name" value="Thioestr_dom"/>
</dbReference>
<dbReference type="PANTHER" id="PTHR47260">
    <property type="entry name" value="UPF0644 PROTEIN PB2B4.06"/>
    <property type="match status" value="1"/>
</dbReference>
<dbReference type="InterPro" id="IPR029069">
    <property type="entry name" value="HotDog_dom_sf"/>
</dbReference>